<evidence type="ECO:0000313" key="1">
    <source>
        <dbReference type="EMBL" id="UWM53340.1"/>
    </source>
</evidence>
<accession>A0A9E7U3K1</accession>
<reference evidence="1" key="1">
    <citation type="submission" date="2022-09" db="EMBL/GenBank/DDBJ databases">
        <title>Diverse halophilic archaea isolated from saline environments.</title>
        <authorList>
            <person name="Cui H.-L."/>
        </authorList>
    </citation>
    <scope>NUCLEOTIDE SEQUENCE</scope>
    <source>
        <strain evidence="1">ZS-35-S2</strain>
    </source>
</reference>
<dbReference type="InterPro" id="IPR046249">
    <property type="entry name" value="DUF6282"/>
</dbReference>
<organism evidence="1 2">
    <name type="scientific">Salinirubellus salinus</name>
    <dbReference type="NCBI Taxonomy" id="1364945"/>
    <lineage>
        <taxon>Archaea</taxon>
        <taxon>Methanobacteriati</taxon>
        <taxon>Methanobacteriota</taxon>
        <taxon>Stenosarchaea group</taxon>
        <taxon>Halobacteria</taxon>
        <taxon>Halobacteriales</taxon>
        <taxon>Natronomonadaceae</taxon>
        <taxon>Salinirubellus</taxon>
    </lineage>
</organism>
<dbReference type="Gene3D" id="3.20.20.140">
    <property type="entry name" value="Metal-dependent hydrolases"/>
    <property type="match status" value="1"/>
</dbReference>
<dbReference type="SUPFAM" id="SSF51556">
    <property type="entry name" value="Metallo-dependent hydrolases"/>
    <property type="match status" value="1"/>
</dbReference>
<dbReference type="GeneID" id="74943651"/>
<dbReference type="Proteomes" id="UP001057580">
    <property type="component" value="Chromosome"/>
</dbReference>
<dbReference type="AlphaFoldDB" id="A0A9E7U3K1"/>
<proteinExistence type="predicted"/>
<evidence type="ECO:0000313" key="2">
    <source>
        <dbReference type="Proteomes" id="UP001057580"/>
    </source>
</evidence>
<keyword evidence="2" id="KW-1185">Reference proteome</keyword>
<dbReference type="RefSeq" id="WP_260592334.1">
    <property type="nucleotide sequence ID" value="NZ_CP104003.1"/>
</dbReference>
<dbReference type="Pfam" id="PF19799">
    <property type="entry name" value="DUF6282"/>
    <property type="match status" value="1"/>
</dbReference>
<name>A0A9E7U3K1_9EURY</name>
<gene>
    <name evidence="1" type="ORF">N0B31_14475</name>
</gene>
<sequence length="301" mass="31393">MSDTGSGTGTAIDEADPDYGLVEGALDVHVHTAPDLVERFQHDVALAHRVREAGLRGAVVKSHVVPTAGRVELANEAVGERVLHGGVALNGSVGGVNPDAAEVALDLGATVVWLPTAWSHNHASQARAAGVERFVGQRVPDAEEDLHVTEDGELTAATRRVLDLVAEHDAVLGTGHVAPAAIETVVDACADAGARCLVNHPFFRVLDLSVEQQAALADRGAVMEFCGYAVQSTEGHTVERVARAVERIGADRCLLATDFGQASNPPVEGLASFASALVDAGLERETVRKLVAETPVDLLGL</sequence>
<dbReference type="KEGG" id="ssai:N0B31_14475"/>
<dbReference type="EMBL" id="CP104003">
    <property type="protein sequence ID" value="UWM53340.1"/>
    <property type="molecule type" value="Genomic_DNA"/>
</dbReference>
<dbReference type="InterPro" id="IPR032466">
    <property type="entry name" value="Metal_Hydrolase"/>
</dbReference>
<protein>
    <submittedName>
        <fullName evidence="1">Amidohydrolase</fullName>
    </submittedName>
</protein>